<organism evidence="2">
    <name type="scientific">Homalodisca liturata</name>
    <dbReference type="NCBI Taxonomy" id="320908"/>
    <lineage>
        <taxon>Eukaryota</taxon>
        <taxon>Metazoa</taxon>
        <taxon>Ecdysozoa</taxon>
        <taxon>Arthropoda</taxon>
        <taxon>Hexapoda</taxon>
        <taxon>Insecta</taxon>
        <taxon>Pterygota</taxon>
        <taxon>Neoptera</taxon>
        <taxon>Paraneoptera</taxon>
        <taxon>Hemiptera</taxon>
        <taxon>Auchenorrhyncha</taxon>
        <taxon>Membracoidea</taxon>
        <taxon>Cicadellidae</taxon>
        <taxon>Cicadellinae</taxon>
        <taxon>Proconiini</taxon>
        <taxon>Homalodisca</taxon>
    </lineage>
</organism>
<proteinExistence type="predicted"/>
<name>A0A1B6JZG1_9HEMI</name>
<dbReference type="EMBL" id="GECU01003122">
    <property type="protein sequence ID" value="JAT04585.1"/>
    <property type="molecule type" value="Transcribed_RNA"/>
</dbReference>
<sequence length="130" mass="15104">LLFTEIIVQKIKKEKESFDSLQLSFTDVKKNTLIGKRAQLALMYFNPTLDVDSYTVSQMMIKIPPSPDDDHYVREVQLDDNVSVWKVQQPNRKAKSTPESIREKEETVTTSNRFQDLEENEVHCKTKGIK</sequence>
<accession>A0A1B6JZG1</accession>
<gene>
    <name evidence="2" type="ORF">g.5833</name>
</gene>
<evidence type="ECO:0000313" key="2">
    <source>
        <dbReference type="EMBL" id="JAT04585.1"/>
    </source>
</evidence>
<feature type="region of interest" description="Disordered" evidence="1">
    <location>
        <begin position="89"/>
        <end position="113"/>
    </location>
</feature>
<feature type="non-terminal residue" evidence="2">
    <location>
        <position position="130"/>
    </location>
</feature>
<dbReference type="AlphaFoldDB" id="A0A1B6JZG1"/>
<reference evidence="2" key="1">
    <citation type="submission" date="2015-11" db="EMBL/GenBank/DDBJ databases">
        <title>De novo transcriptome assembly of four potential Pierce s Disease insect vectors from Arizona vineyards.</title>
        <authorList>
            <person name="Tassone E.E."/>
        </authorList>
    </citation>
    <scope>NUCLEOTIDE SEQUENCE</scope>
</reference>
<evidence type="ECO:0000256" key="1">
    <source>
        <dbReference type="SAM" id="MobiDB-lite"/>
    </source>
</evidence>
<feature type="non-terminal residue" evidence="2">
    <location>
        <position position="1"/>
    </location>
</feature>
<protein>
    <submittedName>
        <fullName evidence="2">Uncharacterized protein</fullName>
    </submittedName>
</protein>